<proteinExistence type="predicted"/>
<reference evidence="1 2" key="1">
    <citation type="submission" date="2021-06" db="EMBL/GenBank/DDBJ databases">
        <title>Caerostris extrusa draft genome.</title>
        <authorList>
            <person name="Kono N."/>
            <person name="Arakawa K."/>
        </authorList>
    </citation>
    <scope>NUCLEOTIDE SEQUENCE [LARGE SCALE GENOMIC DNA]</scope>
</reference>
<comment type="caution">
    <text evidence="1">The sequence shown here is derived from an EMBL/GenBank/DDBJ whole genome shotgun (WGS) entry which is preliminary data.</text>
</comment>
<accession>A0AAV4UP00</accession>
<gene>
    <name evidence="1" type="ORF">CEXT_158561</name>
</gene>
<organism evidence="1 2">
    <name type="scientific">Caerostris extrusa</name>
    <name type="common">Bark spider</name>
    <name type="synonym">Caerostris bankana</name>
    <dbReference type="NCBI Taxonomy" id="172846"/>
    <lineage>
        <taxon>Eukaryota</taxon>
        <taxon>Metazoa</taxon>
        <taxon>Ecdysozoa</taxon>
        <taxon>Arthropoda</taxon>
        <taxon>Chelicerata</taxon>
        <taxon>Arachnida</taxon>
        <taxon>Araneae</taxon>
        <taxon>Araneomorphae</taxon>
        <taxon>Entelegynae</taxon>
        <taxon>Araneoidea</taxon>
        <taxon>Araneidae</taxon>
        <taxon>Caerostris</taxon>
    </lineage>
</organism>
<evidence type="ECO:0000313" key="1">
    <source>
        <dbReference type="EMBL" id="GIY59284.1"/>
    </source>
</evidence>
<sequence>MQFAAAKHLAQQCDYSLSCPSVNGTSQSRVKRAARTDRLPKAYVTQAALFSSGHHFGADKATSPHQFTRLKTLPAAFSWNMRYNVRLLAQASNKATFSLYPETQAVHGPILSPREAALLFQFHSTLLAELRMRLLRGRRHDQ</sequence>
<dbReference type="EMBL" id="BPLR01013189">
    <property type="protein sequence ID" value="GIY59284.1"/>
    <property type="molecule type" value="Genomic_DNA"/>
</dbReference>
<evidence type="ECO:0000313" key="2">
    <source>
        <dbReference type="Proteomes" id="UP001054945"/>
    </source>
</evidence>
<dbReference type="Proteomes" id="UP001054945">
    <property type="component" value="Unassembled WGS sequence"/>
</dbReference>
<dbReference type="AlphaFoldDB" id="A0AAV4UP00"/>
<protein>
    <submittedName>
        <fullName evidence="1">Uncharacterized protein</fullName>
    </submittedName>
</protein>
<keyword evidence="2" id="KW-1185">Reference proteome</keyword>
<name>A0AAV4UP00_CAEEX</name>